<proteinExistence type="predicted"/>
<geneLocation type="plasmid" evidence="1 2">
    <name>pMM35_01</name>
</geneLocation>
<evidence type="ECO:0000313" key="1">
    <source>
        <dbReference type="EMBL" id="BCK79611.1"/>
    </source>
</evidence>
<organism evidence="1 2">
    <name type="scientific">Vescimonas fastidiosa</name>
    <dbReference type="NCBI Taxonomy" id="2714353"/>
    <lineage>
        <taxon>Bacteria</taxon>
        <taxon>Bacillati</taxon>
        <taxon>Bacillota</taxon>
        <taxon>Clostridia</taxon>
        <taxon>Eubacteriales</taxon>
        <taxon>Oscillospiraceae</taxon>
        <taxon>Vescimonas</taxon>
    </lineage>
</organism>
<dbReference type="EMBL" id="AP023416">
    <property type="protein sequence ID" value="BCK79611.1"/>
    <property type="molecule type" value="Genomic_DNA"/>
</dbReference>
<evidence type="ECO:0000313" key="2">
    <source>
        <dbReference type="Proteomes" id="UP000681343"/>
    </source>
</evidence>
<keyword evidence="1" id="KW-0614">Plasmid</keyword>
<dbReference type="KEGG" id="vfa:MM35RIKEN_18030"/>
<dbReference type="Proteomes" id="UP000681343">
    <property type="component" value="Plasmid pMM35_01"/>
</dbReference>
<accession>A0A810Q2A4</accession>
<sequence>MPLVRWEILFMKSDTPFLGKQKKHPQRDASARQKSLAEFAARRRQRNKIIFSRDMCVRENTSQAASVEF</sequence>
<gene>
    <name evidence="1" type="ORF">MM35RIKEN_18030</name>
</gene>
<dbReference type="AlphaFoldDB" id="A0A810Q2A4"/>
<name>A0A810Q2A4_9FIRM</name>
<keyword evidence="2" id="KW-1185">Reference proteome</keyword>
<protein>
    <submittedName>
        <fullName evidence="1">Uncharacterized protein</fullName>
    </submittedName>
</protein>
<reference evidence="1" key="1">
    <citation type="submission" date="2020-09" db="EMBL/GenBank/DDBJ databases">
        <title>New species isolated from human feces.</title>
        <authorList>
            <person name="Kitahara M."/>
            <person name="Shigeno Y."/>
            <person name="Shime M."/>
            <person name="Matsumoto Y."/>
            <person name="Nakamura S."/>
            <person name="Motooka D."/>
            <person name="Fukuoka S."/>
            <person name="Nishikawa H."/>
            <person name="Benno Y."/>
        </authorList>
    </citation>
    <scope>NUCLEOTIDE SEQUENCE</scope>
    <source>
        <strain evidence="1">MM35</strain>
        <plasmid evidence="1">pMM35_01</plasmid>
    </source>
</reference>